<reference evidence="9 10" key="1">
    <citation type="submission" date="2018-02" db="EMBL/GenBank/DDBJ databases">
        <title>Draft genome of wild Prunus yedoensis var. nudiflora.</title>
        <authorList>
            <person name="Baek S."/>
            <person name="Kim J.-H."/>
            <person name="Choi K."/>
            <person name="Kim G.-B."/>
            <person name="Cho A."/>
            <person name="Jang H."/>
            <person name="Shin C.-H."/>
            <person name="Yu H.-J."/>
            <person name="Mun J.-H."/>
        </authorList>
    </citation>
    <scope>NUCLEOTIDE SEQUENCE [LARGE SCALE GENOMIC DNA]</scope>
    <source>
        <strain evidence="10">cv. Jeju island</strain>
        <tissue evidence="9">Leaf</tissue>
    </source>
</reference>
<proteinExistence type="inferred from homology"/>
<dbReference type="SUPFAM" id="SSF48208">
    <property type="entry name" value="Six-hairpin glycosidases"/>
    <property type="match status" value="1"/>
</dbReference>
<name>A0A314V314_PRUYE</name>
<dbReference type="Proteomes" id="UP000250321">
    <property type="component" value="Unassembled WGS sequence"/>
</dbReference>
<dbReference type="Gene3D" id="1.50.10.10">
    <property type="match status" value="1"/>
</dbReference>
<keyword evidence="5" id="KW-0119">Carbohydrate metabolism</keyword>
<comment type="caution">
    <text evidence="9">The sequence shown here is derived from an EMBL/GenBank/DDBJ whole genome shotgun (WGS) entry which is preliminary data.</text>
</comment>
<evidence type="ECO:0000256" key="4">
    <source>
        <dbReference type="ARBA" id="ARBA00023001"/>
    </source>
</evidence>
<evidence type="ECO:0000313" key="10">
    <source>
        <dbReference type="Proteomes" id="UP000250321"/>
    </source>
</evidence>
<dbReference type="GO" id="GO:0005975">
    <property type="term" value="P:carbohydrate metabolic process"/>
    <property type="evidence" value="ECO:0007669"/>
    <property type="project" value="InterPro"/>
</dbReference>
<evidence type="ECO:0000256" key="3">
    <source>
        <dbReference type="ARBA" id="ARBA00012601"/>
    </source>
</evidence>
<dbReference type="STRING" id="2094558.A0A314V314"/>
<dbReference type="InterPro" id="IPR001701">
    <property type="entry name" value="Glyco_hydro_9"/>
</dbReference>
<keyword evidence="10" id="KW-1185">Reference proteome</keyword>
<evidence type="ECO:0000259" key="8">
    <source>
        <dbReference type="Pfam" id="PF00759"/>
    </source>
</evidence>
<feature type="domain" description="Glycoside hydrolase family 9" evidence="8">
    <location>
        <begin position="43"/>
        <end position="79"/>
    </location>
</feature>
<feature type="signal peptide" evidence="7">
    <location>
        <begin position="1"/>
        <end position="33"/>
    </location>
</feature>
<gene>
    <name evidence="9" type="ORF">Pyn_33859</name>
</gene>
<dbReference type="InterPro" id="IPR012341">
    <property type="entry name" value="6hp_glycosidase-like_sf"/>
</dbReference>
<comment type="catalytic activity">
    <reaction evidence="1">
        <text>Endohydrolysis of (1-&gt;4)-beta-D-glucosidic linkages in cellulose, lichenin and cereal beta-D-glucans.</text>
        <dbReference type="EC" id="3.2.1.4"/>
    </reaction>
</comment>
<keyword evidence="7" id="KW-0732">Signal</keyword>
<feature type="chain" id="PRO_5016465596" description="cellulase" evidence="7">
    <location>
        <begin position="34"/>
        <end position="85"/>
    </location>
</feature>
<evidence type="ECO:0000256" key="7">
    <source>
        <dbReference type="SAM" id="SignalP"/>
    </source>
</evidence>
<dbReference type="AlphaFoldDB" id="A0A314V314"/>
<evidence type="ECO:0000256" key="5">
    <source>
        <dbReference type="ARBA" id="ARBA00023277"/>
    </source>
</evidence>
<protein>
    <recommendedName>
        <fullName evidence="3">cellulase</fullName>
        <ecNumber evidence="3">3.2.1.4</ecNumber>
    </recommendedName>
</protein>
<accession>A0A314V314</accession>
<dbReference type="OrthoDB" id="10257085at2759"/>
<keyword evidence="4" id="KW-0136">Cellulose degradation</keyword>
<keyword evidence="6" id="KW-0624">Polysaccharide degradation</keyword>
<evidence type="ECO:0000256" key="1">
    <source>
        <dbReference type="ARBA" id="ARBA00000966"/>
    </source>
</evidence>
<dbReference type="EC" id="3.2.1.4" evidence="3"/>
<sequence length="85" mass="9259">MHHHQLTCIIVRSDTAAMMLLVATFLAASTVHASPPTPSPNSYTLALHKALMFFNTQHGKLSDHNHVSWRGDSCLTDGKPSPPVL</sequence>
<evidence type="ECO:0000313" key="9">
    <source>
        <dbReference type="EMBL" id="PQM41759.1"/>
    </source>
</evidence>
<organism evidence="9 10">
    <name type="scientific">Prunus yedoensis var. nudiflora</name>
    <dbReference type="NCBI Taxonomy" id="2094558"/>
    <lineage>
        <taxon>Eukaryota</taxon>
        <taxon>Viridiplantae</taxon>
        <taxon>Streptophyta</taxon>
        <taxon>Embryophyta</taxon>
        <taxon>Tracheophyta</taxon>
        <taxon>Spermatophyta</taxon>
        <taxon>Magnoliopsida</taxon>
        <taxon>eudicotyledons</taxon>
        <taxon>Gunneridae</taxon>
        <taxon>Pentapetalae</taxon>
        <taxon>rosids</taxon>
        <taxon>fabids</taxon>
        <taxon>Rosales</taxon>
        <taxon>Rosaceae</taxon>
        <taxon>Amygdaloideae</taxon>
        <taxon>Amygdaleae</taxon>
        <taxon>Prunus</taxon>
    </lineage>
</organism>
<dbReference type="InterPro" id="IPR008928">
    <property type="entry name" value="6-hairpin_glycosidase_sf"/>
</dbReference>
<evidence type="ECO:0000256" key="2">
    <source>
        <dbReference type="ARBA" id="ARBA00007072"/>
    </source>
</evidence>
<dbReference type="EMBL" id="PJQY01002920">
    <property type="protein sequence ID" value="PQM41759.1"/>
    <property type="molecule type" value="Genomic_DNA"/>
</dbReference>
<evidence type="ECO:0000256" key="6">
    <source>
        <dbReference type="ARBA" id="ARBA00023326"/>
    </source>
</evidence>
<comment type="similarity">
    <text evidence="2">Belongs to the glycosyl hydrolase 9 (cellulase E) family.</text>
</comment>
<dbReference type="Pfam" id="PF00759">
    <property type="entry name" value="Glyco_hydro_9"/>
    <property type="match status" value="1"/>
</dbReference>